<dbReference type="InterPro" id="IPR003613">
    <property type="entry name" value="Ubox_domain"/>
</dbReference>
<reference evidence="10 11" key="1">
    <citation type="journal article" date="2023" name="Hortic Res">
        <title>Pangenome of water caltrop reveals structural variations and asymmetric subgenome divergence after allopolyploidization.</title>
        <authorList>
            <person name="Zhang X."/>
            <person name="Chen Y."/>
            <person name="Wang L."/>
            <person name="Yuan Y."/>
            <person name="Fang M."/>
            <person name="Shi L."/>
            <person name="Lu R."/>
            <person name="Comes H.P."/>
            <person name="Ma Y."/>
            <person name="Chen Y."/>
            <person name="Huang G."/>
            <person name="Zhou Y."/>
            <person name="Zheng Z."/>
            <person name="Qiu Y."/>
        </authorList>
    </citation>
    <scope>NUCLEOTIDE SEQUENCE [LARGE SCALE GENOMIC DNA]</scope>
    <source>
        <strain evidence="10">F231</strain>
    </source>
</reference>
<dbReference type="InterPro" id="IPR016024">
    <property type="entry name" value="ARM-type_fold"/>
</dbReference>
<evidence type="ECO:0000256" key="3">
    <source>
        <dbReference type="ARBA" id="ARBA00012483"/>
    </source>
</evidence>
<dbReference type="Gene3D" id="1.25.10.10">
    <property type="entry name" value="Leucine-rich Repeat Variant"/>
    <property type="match status" value="1"/>
</dbReference>
<keyword evidence="4" id="KW-0808">Transferase</keyword>
<keyword evidence="5" id="KW-0677">Repeat</keyword>
<dbReference type="Gene3D" id="3.30.40.10">
    <property type="entry name" value="Zinc/RING finger domain, C3HC4 (zinc finger)"/>
    <property type="match status" value="1"/>
</dbReference>
<comment type="catalytic activity">
    <reaction evidence="1">
        <text>S-ubiquitinyl-[E2 ubiquitin-conjugating enzyme]-L-cysteine + [acceptor protein]-L-lysine = [E2 ubiquitin-conjugating enzyme]-L-cysteine + N(6)-ubiquitinyl-[acceptor protein]-L-lysine.</text>
        <dbReference type="EC" id="2.3.2.27"/>
    </reaction>
</comment>
<dbReference type="GO" id="GO:0016567">
    <property type="term" value="P:protein ubiquitination"/>
    <property type="evidence" value="ECO:0007669"/>
    <property type="project" value="InterPro"/>
</dbReference>
<feature type="repeat" description="ARM" evidence="7">
    <location>
        <begin position="399"/>
        <end position="434"/>
    </location>
</feature>
<dbReference type="PROSITE" id="PS51698">
    <property type="entry name" value="U_BOX"/>
    <property type="match status" value="1"/>
</dbReference>
<organism evidence="10 11">
    <name type="scientific">Trapa natans</name>
    <name type="common">Water chestnut</name>
    <dbReference type="NCBI Taxonomy" id="22666"/>
    <lineage>
        <taxon>Eukaryota</taxon>
        <taxon>Viridiplantae</taxon>
        <taxon>Streptophyta</taxon>
        <taxon>Embryophyta</taxon>
        <taxon>Tracheophyta</taxon>
        <taxon>Spermatophyta</taxon>
        <taxon>Magnoliopsida</taxon>
        <taxon>eudicotyledons</taxon>
        <taxon>Gunneridae</taxon>
        <taxon>Pentapetalae</taxon>
        <taxon>rosids</taxon>
        <taxon>malvids</taxon>
        <taxon>Myrtales</taxon>
        <taxon>Lythraceae</taxon>
        <taxon>Trapa</taxon>
    </lineage>
</organism>
<dbReference type="Proteomes" id="UP001346149">
    <property type="component" value="Unassembled WGS sequence"/>
</dbReference>
<evidence type="ECO:0000313" key="10">
    <source>
        <dbReference type="EMBL" id="KAK4789885.1"/>
    </source>
</evidence>
<comment type="caution">
    <text evidence="10">The sequence shown here is derived from an EMBL/GenBank/DDBJ whole genome shotgun (WGS) entry which is preliminary data.</text>
</comment>
<protein>
    <recommendedName>
        <fullName evidence="3">RING-type E3 ubiquitin transferase</fullName>
        <ecNumber evidence="3">2.3.2.27</ecNumber>
    </recommendedName>
</protein>
<evidence type="ECO:0000256" key="6">
    <source>
        <dbReference type="ARBA" id="ARBA00022786"/>
    </source>
</evidence>
<dbReference type="EC" id="2.3.2.27" evidence="3"/>
<dbReference type="PROSITE" id="PS50176">
    <property type="entry name" value="ARM_REPEAT"/>
    <property type="match status" value="1"/>
</dbReference>
<accession>A0AAN7LPK9</accession>
<dbReference type="SMART" id="SM00504">
    <property type="entry name" value="Ubox"/>
    <property type="match status" value="1"/>
</dbReference>
<sequence>MYRAAEEKLAYLCLEYFLSDWSILCKQRLCVLDTGAFFASSGSAYWMSLIRANAPLESIARSLLESISEVTASLLCIVIEREKFIQFGCYVYRASHVIMELQTAKNAPRKAVEILQSISQKVDIVKDLVSKCQTSLSPISDPELKLIISQLEEVTNQIGEDLSLIPPSTFEGQKYAVVAIRNLSEEMQHAKFQVTQGVAVAQAEHQREVKSFQEQKEQSQIGTDLYSSNVGTPLTKSTILPTSESGEPLQSSGGSSRKLPSRNVNSSENEFSDRFIEPMYRAFYCPLSKKIMDDPVTVQTGVTYERNAIQEWLDKFEESVDVFCPATGKKLTSRVLETNIALKTTIEEWKERNELGRIKMARAALSLASSPSMILEAINDLQEICERKVYSKVQVCNTGLLPTLVKLLAFKDRNVRTALLGLLRQLAEDDNDNKVRFRIHKTNS</sequence>
<dbReference type="InterPro" id="IPR052608">
    <property type="entry name" value="U-box_domain_protein"/>
</dbReference>
<evidence type="ECO:0000256" key="5">
    <source>
        <dbReference type="ARBA" id="ARBA00022737"/>
    </source>
</evidence>
<comment type="pathway">
    <text evidence="2">Protein modification; protein ubiquitination.</text>
</comment>
<dbReference type="GO" id="GO:0061630">
    <property type="term" value="F:ubiquitin protein ligase activity"/>
    <property type="evidence" value="ECO:0007669"/>
    <property type="project" value="UniProtKB-EC"/>
</dbReference>
<proteinExistence type="predicted"/>
<dbReference type="EMBL" id="JAXQNO010000010">
    <property type="protein sequence ID" value="KAK4789885.1"/>
    <property type="molecule type" value="Genomic_DNA"/>
</dbReference>
<dbReference type="SUPFAM" id="SSF48371">
    <property type="entry name" value="ARM repeat"/>
    <property type="match status" value="1"/>
</dbReference>
<evidence type="ECO:0000256" key="1">
    <source>
        <dbReference type="ARBA" id="ARBA00000900"/>
    </source>
</evidence>
<dbReference type="PANTHER" id="PTHR45958:SF4">
    <property type="entry name" value="U-BOX DOMAIN-CONTAINING PROTEIN 42-RELATED"/>
    <property type="match status" value="1"/>
</dbReference>
<gene>
    <name evidence="10" type="ORF">SAY86_017189</name>
</gene>
<keyword evidence="6" id="KW-0833">Ubl conjugation pathway</keyword>
<name>A0AAN7LPK9_TRANT</name>
<feature type="region of interest" description="Disordered" evidence="8">
    <location>
        <begin position="209"/>
        <end position="268"/>
    </location>
</feature>
<dbReference type="InterPro" id="IPR000225">
    <property type="entry name" value="Armadillo"/>
</dbReference>
<dbReference type="AlphaFoldDB" id="A0AAN7LPK9"/>
<dbReference type="CDD" id="cd16664">
    <property type="entry name" value="RING-Ubox_PUB"/>
    <property type="match status" value="1"/>
</dbReference>
<evidence type="ECO:0000313" key="11">
    <source>
        <dbReference type="Proteomes" id="UP001346149"/>
    </source>
</evidence>
<dbReference type="InterPro" id="IPR011989">
    <property type="entry name" value="ARM-like"/>
</dbReference>
<evidence type="ECO:0000256" key="8">
    <source>
        <dbReference type="SAM" id="MobiDB-lite"/>
    </source>
</evidence>
<dbReference type="InterPro" id="IPR013083">
    <property type="entry name" value="Znf_RING/FYVE/PHD"/>
</dbReference>
<evidence type="ECO:0000259" key="9">
    <source>
        <dbReference type="PROSITE" id="PS51698"/>
    </source>
</evidence>
<feature type="compositionally biased region" description="Polar residues" evidence="8">
    <location>
        <begin position="218"/>
        <end position="255"/>
    </location>
</feature>
<evidence type="ECO:0000256" key="7">
    <source>
        <dbReference type="PROSITE-ProRule" id="PRU00259"/>
    </source>
</evidence>
<dbReference type="PANTHER" id="PTHR45958">
    <property type="entry name" value="RING-TYPE E3 UBIQUITIN TRANSFERASE"/>
    <property type="match status" value="1"/>
</dbReference>
<keyword evidence="11" id="KW-1185">Reference proteome</keyword>
<evidence type="ECO:0000256" key="4">
    <source>
        <dbReference type="ARBA" id="ARBA00022679"/>
    </source>
</evidence>
<dbReference type="Pfam" id="PF04564">
    <property type="entry name" value="U-box"/>
    <property type="match status" value="1"/>
</dbReference>
<dbReference type="SUPFAM" id="SSF57850">
    <property type="entry name" value="RING/U-box"/>
    <property type="match status" value="1"/>
</dbReference>
<dbReference type="InterPro" id="IPR045210">
    <property type="entry name" value="RING-Ubox_PUB"/>
</dbReference>
<feature type="domain" description="U-box" evidence="9">
    <location>
        <begin position="278"/>
        <end position="356"/>
    </location>
</feature>
<evidence type="ECO:0000256" key="2">
    <source>
        <dbReference type="ARBA" id="ARBA00004906"/>
    </source>
</evidence>